<name>A0ABQ2CW35_9DEIO</name>
<keyword evidence="4" id="KW-1185">Reference proteome</keyword>
<evidence type="ECO:0000313" key="3">
    <source>
        <dbReference type="EMBL" id="GGJ26482.1"/>
    </source>
</evidence>
<keyword evidence="1" id="KW-0732">Signal</keyword>
<evidence type="ECO:0000259" key="2">
    <source>
        <dbReference type="PROSITE" id="PS50933"/>
    </source>
</evidence>
<evidence type="ECO:0000256" key="1">
    <source>
        <dbReference type="SAM" id="SignalP"/>
    </source>
</evidence>
<organism evidence="3 4">
    <name type="scientific">Deinococcus roseus</name>
    <dbReference type="NCBI Taxonomy" id="392414"/>
    <lineage>
        <taxon>Bacteria</taxon>
        <taxon>Thermotogati</taxon>
        <taxon>Deinococcota</taxon>
        <taxon>Deinococci</taxon>
        <taxon>Deinococcales</taxon>
        <taxon>Deinococcaceae</taxon>
        <taxon>Deinococcus</taxon>
    </lineage>
</organism>
<protein>
    <submittedName>
        <fullName evidence="3">CHRD domain-containing protein</fullName>
    </submittedName>
</protein>
<accession>A0ABQ2CW35</accession>
<feature type="signal peptide" evidence="1">
    <location>
        <begin position="1"/>
        <end position="25"/>
    </location>
</feature>
<dbReference type="PROSITE" id="PS50933">
    <property type="entry name" value="CHRD"/>
    <property type="match status" value="1"/>
</dbReference>
<comment type="caution">
    <text evidence="3">The sequence shown here is derived from an EMBL/GenBank/DDBJ whole genome shotgun (WGS) entry which is preliminary data.</text>
</comment>
<dbReference type="SMART" id="SM00754">
    <property type="entry name" value="CHRD"/>
    <property type="match status" value="1"/>
</dbReference>
<dbReference type="Pfam" id="PF07452">
    <property type="entry name" value="CHRD"/>
    <property type="match status" value="1"/>
</dbReference>
<dbReference type="Proteomes" id="UP000632222">
    <property type="component" value="Unassembled WGS sequence"/>
</dbReference>
<dbReference type="InterPro" id="IPR010895">
    <property type="entry name" value="CHRD"/>
</dbReference>
<sequence length="149" mass="15525">MNIRHLVPAMLVLGLAACNSTPALPGLPTYAANLTAAKEIPAPTVPAEYAGTGSVKATWDGKKLTLTGTYSGLTGPATMAHIHEGEVGQTGAPVCTLVVTADAKDNKKGTLATDANCVLNEDKLRFGFYYVNIHTDANKSGELRGQLTK</sequence>
<evidence type="ECO:0000313" key="4">
    <source>
        <dbReference type="Proteomes" id="UP000632222"/>
    </source>
</evidence>
<proteinExistence type="predicted"/>
<dbReference type="RefSeq" id="WP_189001025.1">
    <property type="nucleotide sequence ID" value="NZ_BMOD01000002.1"/>
</dbReference>
<feature type="domain" description="CHRD" evidence="2">
    <location>
        <begin position="26"/>
        <end position="149"/>
    </location>
</feature>
<dbReference type="EMBL" id="BMOD01000002">
    <property type="protein sequence ID" value="GGJ26482.1"/>
    <property type="molecule type" value="Genomic_DNA"/>
</dbReference>
<gene>
    <name evidence="3" type="ORF">GCM10008938_10830</name>
</gene>
<reference evidence="4" key="1">
    <citation type="journal article" date="2019" name="Int. J. Syst. Evol. Microbiol.">
        <title>The Global Catalogue of Microorganisms (GCM) 10K type strain sequencing project: providing services to taxonomists for standard genome sequencing and annotation.</title>
        <authorList>
            <consortium name="The Broad Institute Genomics Platform"/>
            <consortium name="The Broad Institute Genome Sequencing Center for Infectious Disease"/>
            <person name="Wu L."/>
            <person name="Ma J."/>
        </authorList>
    </citation>
    <scope>NUCLEOTIDE SEQUENCE [LARGE SCALE GENOMIC DNA]</scope>
    <source>
        <strain evidence="4">JCM 14370</strain>
    </source>
</reference>
<dbReference type="PROSITE" id="PS51257">
    <property type="entry name" value="PROKAR_LIPOPROTEIN"/>
    <property type="match status" value="1"/>
</dbReference>
<feature type="chain" id="PRO_5045162727" evidence="1">
    <location>
        <begin position="26"/>
        <end position="149"/>
    </location>
</feature>